<dbReference type="Pfam" id="PF00847">
    <property type="entry name" value="AP2"/>
    <property type="match status" value="1"/>
</dbReference>
<dbReference type="Proteomes" id="UP001408789">
    <property type="component" value="Unassembled WGS sequence"/>
</dbReference>
<evidence type="ECO:0000256" key="4">
    <source>
        <dbReference type="ARBA" id="ARBA00023125"/>
    </source>
</evidence>
<dbReference type="GO" id="GO:0006952">
    <property type="term" value="P:defense response"/>
    <property type="evidence" value="ECO:0007669"/>
    <property type="project" value="UniProtKB-KW"/>
</dbReference>
<keyword evidence="10" id="KW-1185">Reference proteome</keyword>
<keyword evidence="6" id="KW-0539">Nucleus</keyword>
<feature type="region of interest" description="Disordered" evidence="7">
    <location>
        <begin position="1"/>
        <end position="24"/>
    </location>
</feature>
<dbReference type="GO" id="GO:0009873">
    <property type="term" value="P:ethylene-activated signaling pathway"/>
    <property type="evidence" value="ECO:0007669"/>
    <property type="project" value="InterPro"/>
</dbReference>
<dbReference type="SUPFAM" id="SSF54171">
    <property type="entry name" value="DNA-binding domain"/>
    <property type="match status" value="1"/>
</dbReference>
<dbReference type="FunFam" id="3.30.730.10:FF:000001">
    <property type="entry name" value="Ethylene-responsive transcription factor 2"/>
    <property type="match status" value="1"/>
</dbReference>
<dbReference type="GO" id="GO:0003700">
    <property type="term" value="F:DNA-binding transcription factor activity"/>
    <property type="evidence" value="ECO:0007669"/>
    <property type="project" value="InterPro"/>
</dbReference>
<evidence type="ECO:0000313" key="10">
    <source>
        <dbReference type="Proteomes" id="UP001408789"/>
    </source>
</evidence>
<evidence type="ECO:0000256" key="3">
    <source>
        <dbReference type="ARBA" id="ARBA00023015"/>
    </source>
</evidence>
<feature type="compositionally biased region" description="Basic and acidic residues" evidence="7">
    <location>
        <begin position="12"/>
        <end position="24"/>
    </location>
</feature>
<dbReference type="PANTHER" id="PTHR31190:SF102">
    <property type="entry name" value="AP2_ERF DOMAIN-CONTAINING PROTEIN"/>
    <property type="match status" value="1"/>
</dbReference>
<dbReference type="PANTHER" id="PTHR31190">
    <property type="entry name" value="DNA-BINDING DOMAIN"/>
    <property type="match status" value="1"/>
</dbReference>
<keyword evidence="2" id="KW-0611">Plant defense</keyword>
<keyword evidence="3" id="KW-0805">Transcription regulation</keyword>
<dbReference type="InterPro" id="IPR001471">
    <property type="entry name" value="AP2/ERF_dom"/>
</dbReference>
<dbReference type="PRINTS" id="PR00367">
    <property type="entry name" value="ETHRSPELEMNT"/>
</dbReference>
<evidence type="ECO:0000256" key="6">
    <source>
        <dbReference type="ARBA" id="ARBA00023242"/>
    </source>
</evidence>
<dbReference type="Gene3D" id="3.30.730.10">
    <property type="entry name" value="AP2/ERF domain"/>
    <property type="match status" value="1"/>
</dbReference>
<evidence type="ECO:0000256" key="1">
    <source>
        <dbReference type="ARBA" id="ARBA00004123"/>
    </source>
</evidence>
<accession>A0AAP0CDL4</accession>
<dbReference type="InterPro" id="IPR044808">
    <property type="entry name" value="ERF_plant"/>
</dbReference>
<name>A0AAP0CDL4_9ASTR</name>
<dbReference type="InterPro" id="IPR016177">
    <property type="entry name" value="DNA-bd_dom_sf"/>
</dbReference>
<dbReference type="GO" id="GO:0003677">
    <property type="term" value="F:DNA binding"/>
    <property type="evidence" value="ECO:0007669"/>
    <property type="project" value="UniProtKB-KW"/>
</dbReference>
<feature type="domain" description="AP2/ERF" evidence="8">
    <location>
        <begin position="26"/>
        <end position="84"/>
    </location>
</feature>
<evidence type="ECO:0000256" key="7">
    <source>
        <dbReference type="SAM" id="MobiDB-lite"/>
    </source>
</evidence>
<proteinExistence type="predicted"/>
<evidence type="ECO:0000256" key="2">
    <source>
        <dbReference type="ARBA" id="ARBA00022821"/>
    </source>
</evidence>
<sequence>MSFQQPKKMRKPPPEQDGNHPVEWRRYRGVRRRPWGKFAAEVSDPKKKRRRIWLGTFDTPEEAALAYDKAAFKLLGSRAKVNFPLLIGMDDSHVVATARQLALPSSTTKRKYEAVEPVSLTTGSTTTLCTDDVFTVQNGSSSQDPQLFVTDTWFMSPSLPSLESPTITNKRDDLDIDFQMFSFKSEGFSQSMVQMLATSDPSLVDEVGTDLDVLLNFDATTPGDFLFP</sequence>
<keyword evidence="5" id="KW-0804">Transcription</keyword>
<comment type="caution">
    <text evidence="9">The sequence shown here is derived from an EMBL/GenBank/DDBJ whole genome shotgun (WGS) entry which is preliminary data.</text>
</comment>
<dbReference type="GO" id="GO:0005634">
    <property type="term" value="C:nucleus"/>
    <property type="evidence" value="ECO:0007669"/>
    <property type="project" value="UniProtKB-SubCell"/>
</dbReference>
<dbReference type="PROSITE" id="PS51032">
    <property type="entry name" value="AP2_ERF"/>
    <property type="match status" value="1"/>
</dbReference>
<organism evidence="9 10">
    <name type="scientific">Deinandra increscens subsp. villosa</name>
    <dbReference type="NCBI Taxonomy" id="3103831"/>
    <lineage>
        <taxon>Eukaryota</taxon>
        <taxon>Viridiplantae</taxon>
        <taxon>Streptophyta</taxon>
        <taxon>Embryophyta</taxon>
        <taxon>Tracheophyta</taxon>
        <taxon>Spermatophyta</taxon>
        <taxon>Magnoliopsida</taxon>
        <taxon>eudicotyledons</taxon>
        <taxon>Gunneridae</taxon>
        <taxon>Pentapetalae</taxon>
        <taxon>asterids</taxon>
        <taxon>campanulids</taxon>
        <taxon>Asterales</taxon>
        <taxon>Asteraceae</taxon>
        <taxon>Asteroideae</taxon>
        <taxon>Heliantheae alliance</taxon>
        <taxon>Madieae</taxon>
        <taxon>Madiinae</taxon>
        <taxon>Deinandra</taxon>
    </lineage>
</organism>
<gene>
    <name evidence="9" type="ORF">SSX86_028130</name>
</gene>
<keyword evidence="4" id="KW-0238">DNA-binding</keyword>
<dbReference type="AlphaFoldDB" id="A0AAP0CDL4"/>
<dbReference type="CDD" id="cd00018">
    <property type="entry name" value="AP2"/>
    <property type="match status" value="1"/>
</dbReference>
<dbReference type="SMART" id="SM00380">
    <property type="entry name" value="AP2"/>
    <property type="match status" value="1"/>
</dbReference>
<protein>
    <recommendedName>
        <fullName evidence="8">AP2/ERF domain-containing protein</fullName>
    </recommendedName>
</protein>
<dbReference type="InterPro" id="IPR036955">
    <property type="entry name" value="AP2/ERF_dom_sf"/>
</dbReference>
<reference evidence="9 10" key="1">
    <citation type="submission" date="2024-04" db="EMBL/GenBank/DDBJ databases">
        <title>The reference genome of an endangered Asteraceae, Deinandra increscens subsp. villosa, native to the Central Coast of California.</title>
        <authorList>
            <person name="Guilliams M."/>
            <person name="Hasenstab-Lehman K."/>
            <person name="Meyer R."/>
            <person name="Mcevoy S."/>
        </authorList>
    </citation>
    <scope>NUCLEOTIDE SEQUENCE [LARGE SCALE GENOMIC DNA]</scope>
    <source>
        <tissue evidence="9">Leaf</tissue>
    </source>
</reference>
<evidence type="ECO:0000313" key="9">
    <source>
        <dbReference type="EMBL" id="KAK9051503.1"/>
    </source>
</evidence>
<evidence type="ECO:0000259" key="8">
    <source>
        <dbReference type="PROSITE" id="PS51032"/>
    </source>
</evidence>
<comment type="subcellular location">
    <subcellularLocation>
        <location evidence="1">Nucleus</location>
    </subcellularLocation>
</comment>
<dbReference type="EMBL" id="JBCNJP010000027">
    <property type="protein sequence ID" value="KAK9051503.1"/>
    <property type="molecule type" value="Genomic_DNA"/>
</dbReference>
<evidence type="ECO:0000256" key="5">
    <source>
        <dbReference type="ARBA" id="ARBA00023163"/>
    </source>
</evidence>